<proteinExistence type="predicted"/>
<dbReference type="AlphaFoldDB" id="C8Z4B2"/>
<dbReference type="EMBL" id="FN393062">
    <property type="protein sequence ID" value="CAY78228.2"/>
    <property type="molecule type" value="Genomic_DNA"/>
</dbReference>
<evidence type="ECO:0000313" key="1">
    <source>
        <dbReference type="EMBL" id="CAY78228.2"/>
    </source>
</evidence>
<dbReference type="HOGENOM" id="CLU_2122982_0_0_1"/>
<name>C8Z4B2_YEAS8</name>
<accession>C8Z4B2</accession>
<sequence>MENRCSNPCYIQSDPSDLLSLRLPARFCWPFSRSSRIFQGSSRRRILSEGKNASKACFVRIFGMAKVSKAISRSRSRLLFRSLPPHPACLFEYQISSSSLFHHPFLLWQGQVFF</sequence>
<dbReference type="OrthoDB" id="10312177at2759"/>
<evidence type="ECO:0000313" key="2">
    <source>
        <dbReference type="Proteomes" id="UP000000286"/>
    </source>
</evidence>
<gene>
    <name evidence="1" type="ORF">EC1118_1C17_1002g</name>
</gene>
<protein>
    <submittedName>
        <fullName evidence="1">EC1118_1C17_1002p</fullName>
    </submittedName>
</protein>
<reference evidence="1 2" key="1">
    <citation type="journal article" date="2009" name="Proc. Natl. Acad. Sci. U.S.A.">
        <title>Eukaryote-to-eukaryote gene transfer events revealed by the genome sequence of the wine yeast Saccharomyces cerevisiae EC1118.</title>
        <authorList>
            <person name="Novo M."/>
            <person name="Bigey F."/>
            <person name="Beyne E."/>
            <person name="Galeote V."/>
            <person name="Gavory F."/>
            <person name="Mallet S."/>
            <person name="Cambot B."/>
            <person name="Legras J.L."/>
            <person name="Wincker P."/>
            <person name="Casaregola S."/>
            <person name="Dequin S."/>
        </authorList>
    </citation>
    <scope>NUCLEOTIDE SEQUENCE [LARGE SCALE GENOMIC DNA]</scope>
    <source>
        <strain evidence="2">Lalvin EC1118 / Prise de mousse</strain>
    </source>
</reference>
<organism evidence="1 2">
    <name type="scientific">Saccharomyces cerevisiae (strain Lalvin EC1118 / Prise de mousse)</name>
    <name type="common">Baker's yeast</name>
    <dbReference type="NCBI Taxonomy" id="643680"/>
    <lineage>
        <taxon>Eukaryota</taxon>
        <taxon>Fungi</taxon>
        <taxon>Dikarya</taxon>
        <taxon>Ascomycota</taxon>
        <taxon>Saccharomycotina</taxon>
        <taxon>Saccharomycetes</taxon>
        <taxon>Saccharomycetales</taxon>
        <taxon>Saccharomycetaceae</taxon>
        <taxon>Saccharomyces</taxon>
    </lineage>
</organism>
<dbReference type="Proteomes" id="UP000000286">
    <property type="component" value="Chromosome III"/>
</dbReference>